<name>A0A7G1KM32_9NOCA</name>
<feature type="region of interest" description="Disordered" evidence="1">
    <location>
        <begin position="66"/>
        <end position="91"/>
    </location>
</feature>
<evidence type="ECO:0000313" key="3">
    <source>
        <dbReference type="Proteomes" id="UP000516173"/>
    </source>
</evidence>
<evidence type="ECO:0000313" key="2">
    <source>
        <dbReference type="EMBL" id="BCK55646.1"/>
    </source>
</evidence>
<accession>A0A7G1KM32</accession>
<reference evidence="2 3" key="1">
    <citation type="submission" date="2020-08" db="EMBL/GenBank/DDBJ databases">
        <title>Genome Sequencing of Nocardia wallacei strain FMUON74 and assembly.</title>
        <authorList>
            <person name="Toyokawa M."/>
            <person name="Uesaka K."/>
        </authorList>
    </citation>
    <scope>NUCLEOTIDE SEQUENCE [LARGE SCALE GENOMIC DNA]</scope>
    <source>
        <strain evidence="2 3">FMUON74</strain>
    </source>
</reference>
<dbReference type="EMBL" id="AP023396">
    <property type="protein sequence ID" value="BCK55646.1"/>
    <property type="molecule type" value="Genomic_DNA"/>
</dbReference>
<dbReference type="KEGG" id="nwl:NWFMUON74_34180"/>
<proteinExistence type="predicted"/>
<keyword evidence="3" id="KW-1185">Reference proteome</keyword>
<sequence>MPSLSARLQDMITIAGQCDTTAEAVELAEVLDRLVREFRVGAETGEDRVRLVRLCAEAGVAVRDALSRTGPADFDEPEPQPQPARVSEEEPVISIEGPFGLSPQRVRLQSREAAYHRRPR</sequence>
<gene>
    <name evidence="2" type="ORF">NWFMUON74_34180</name>
</gene>
<organism evidence="2 3">
    <name type="scientific">Nocardia wallacei</name>
    <dbReference type="NCBI Taxonomy" id="480035"/>
    <lineage>
        <taxon>Bacteria</taxon>
        <taxon>Bacillati</taxon>
        <taxon>Actinomycetota</taxon>
        <taxon>Actinomycetes</taxon>
        <taxon>Mycobacteriales</taxon>
        <taxon>Nocardiaceae</taxon>
        <taxon>Nocardia</taxon>
    </lineage>
</organism>
<dbReference type="Proteomes" id="UP000516173">
    <property type="component" value="Chromosome"/>
</dbReference>
<dbReference type="AlphaFoldDB" id="A0A7G1KM32"/>
<dbReference type="GeneID" id="80347946"/>
<protein>
    <submittedName>
        <fullName evidence="2">Uncharacterized protein</fullName>
    </submittedName>
</protein>
<dbReference type="RefSeq" id="WP_187688718.1">
    <property type="nucleotide sequence ID" value="NZ_AP023396.1"/>
</dbReference>
<evidence type="ECO:0000256" key="1">
    <source>
        <dbReference type="SAM" id="MobiDB-lite"/>
    </source>
</evidence>